<dbReference type="EMBL" id="BONZ01000036">
    <property type="protein sequence ID" value="GIH15674.1"/>
    <property type="molecule type" value="Genomic_DNA"/>
</dbReference>
<dbReference type="AlphaFoldDB" id="A0A8J3QS70"/>
<name>A0A8J3QS70_9ACTN</name>
<protein>
    <recommendedName>
        <fullName evidence="9">Transmembrane secretion effector</fullName>
    </recommendedName>
</protein>
<evidence type="ECO:0000256" key="6">
    <source>
        <dbReference type="SAM" id="Phobius"/>
    </source>
</evidence>
<dbReference type="GO" id="GO:0005886">
    <property type="term" value="C:plasma membrane"/>
    <property type="evidence" value="ECO:0007669"/>
    <property type="project" value="UniProtKB-SubCell"/>
</dbReference>
<feature type="transmembrane region" description="Helical" evidence="6">
    <location>
        <begin position="286"/>
        <end position="304"/>
    </location>
</feature>
<comment type="subcellular location">
    <subcellularLocation>
        <location evidence="1">Cell membrane</location>
        <topology evidence="1">Multi-pass membrane protein</topology>
    </subcellularLocation>
</comment>
<sequence length="317" mass="32180">MLTYQASGSATLTAAVAALEALPYLLLGLFAGAAWGALTRIVGRQRLAEANSALWATEVVLQISVPAGAGLLAAVTDPSIVICLDAGSYLVSAALIAALRGDIDPARRTAARVRAEIAEGLRYLWSQPVVRTLSLTGFALSMTVGGALGLLVVQAHQGLGLATHDTRIGLLYSAGACGSLAGALLLPRVTRLAGAGPASILGYAVNAVCLAGFAVARTLPVAMAVWAVWYVATTTAITNGISVRQQVTPDALQGRVNTTGRMLAWGGTPFGALLGGVLAGAAGTRVAYLALVVPVAVGLAALLLSPVRRLRTPQLAT</sequence>
<dbReference type="PANTHER" id="PTHR23513:SF6">
    <property type="entry name" value="MAJOR FACILITATOR SUPERFAMILY ASSOCIATED DOMAIN-CONTAINING PROTEIN"/>
    <property type="match status" value="1"/>
</dbReference>
<keyword evidence="5 6" id="KW-0472">Membrane</keyword>
<dbReference type="InterPro" id="IPR036259">
    <property type="entry name" value="MFS_trans_sf"/>
</dbReference>
<feature type="transmembrane region" description="Helical" evidence="6">
    <location>
        <begin position="222"/>
        <end position="241"/>
    </location>
</feature>
<evidence type="ECO:0000256" key="1">
    <source>
        <dbReference type="ARBA" id="ARBA00004651"/>
    </source>
</evidence>
<keyword evidence="2" id="KW-1003">Cell membrane</keyword>
<accession>A0A8J3QS70</accession>
<evidence type="ECO:0000256" key="3">
    <source>
        <dbReference type="ARBA" id="ARBA00022692"/>
    </source>
</evidence>
<evidence type="ECO:0008006" key="9">
    <source>
        <dbReference type="Google" id="ProtNLM"/>
    </source>
</evidence>
<dbReference type="Gene3D" id="1.20.1250.20">
    <property type="entry name" value="MFS general substrate transporter like domains"/>
    <property type="match status" value="1"/>
</dbReference>
<feature type="transmembrane region" description="Helical" evidence="6">
    <location>
        <begin position="168"/>
        <end position="186"/>
    </location>
</feature>
<feature type="transmembrane region" description="Helical" evidence="6">
    <location>
        <begin position="21"/>
        <end position="42"/>
    </location>
</feature>
<evidence type="ECO:0000256" key="4">
    <source>
        <dbReference type="ARBA" id="ARBA00022989"/>
    </source>
</evidence>
<reference evidence="7" key="1">
    <citation type="submission" date="2021-01" db="EMBL/GenBank/DDBJ databases">
        <title>Whole genome shotgun sequence of Rugosimonospora africana NBRC 104875.</title>
        <authorList>
            <person name="Komaki H."/>
            <person name="Tamura T."/>
        </authorList>
    </citation>
    <scope>NUCLEOTIDE SEQUENCE</scope>
    <source>
        <strain evidence="7">NBRC 104875</strain>
    </source>
</reference>
<comment type="caution">
    <text evidence="7">The sequence shown here is derived from an EMBL/GenBank/DDBJ whole genome shotgun (WGS) entry which is preliminary data.</text>
</comment>
<dbReference type="Proteomes" id="UP000642748">
    <property type="component" value="Unassembled WGS sequence"/>
</dbReference>
<proteinExistence type="predicted"/>
<feature type="transmembrane region" description="Helical" evidence="6">
    <location>
        <begin position="132"/>
        <end position="156"/>
    </location>
</feature>
<dbReference type="SUPFAM" id="SSF103473">
    <property type="entry name" value="MFS general substrate transporter"/>
    <property type="match status" value="1"/>
</dbReference>
<keyword evidence="4 6" id="KW-1133">Transmembrane helix</keyword>
<gene>
    <name evidence="7" type="ORF">Raf01_38460</name>
</gene>
<evidence type="ECO:0000256" key="5">
    <source>
        <dbReference type="ARBA" id="ARBA00023136"/>
    </source>
</evidence>
<keyword evidence="8" id="KW-1185">Reference proteome</keyword>
<evidence type="ECO:0000256" key="2">
    <source>
        <dbReference type="ARBA" id="ARBA00022475"/>
    </source>
</evidence>
<feature type="transmembrane region" description="Helical" evidence="6">
    <location>
        <begin position="262"/>
        <end position="280"/>
    </location>
</feature>
<keyword evidence="3 6" id="KW-0812">Transmembrane</keyword>
<feature type="transmembrane region" description="Helical" evidence="6">
    <location>
        <begin position="198"/>
        <end position="216"/>
    </location>
</feature>
<organism evidence="7 8">
    <name type="scientific">Rugosimonospora africana</name>
    <dbReference type="NCBI Taxonomy" id="556532"/>
    <lineage>
        <taxon>Bacteria</taxon>
        <taxon>Bacillati</taxon>
        <taxon>Actinomycetota</taxon>
        <taxon>Actinomycetes</taxon>
        <taxon>Micromonosporales</taxon>
        <taxon>Micromonosporaceae</taxon>
        <taxon>Rugosimonospora</taxon>
    </lineage>
</organism>
<evidence type="ECO:0000313" key="7">
    <source>
        <dbReference type="EMBL" id="GIH15674.1"/>
    </source>
</evidence>
<evidence type="ECO:0000313" key="8">
    <source>
        <dbReference type="Proteomes" id="UP000642748"/>
    </source>
</evidence>
<dbReference type="PANTHER" id="PTHR23513">
    <property type="entry name" value="INTEGRAL MEMBRANE EFFLUX PROTEIN-RELATED"/>
    <property type="match status" value="1"/>
</dbReference>